<keyword evidence="15 18" id="KW-0324">Glycolysis</keyword>
<dbReference type="SUPFAM" id="SSF52935">
    <property type="entry name" value="PK C-terminal domain-like"/>
    <property type="match status" value="1"/>
</dbReference>
<dbReference type="InterPro" id="IPR008279">
    <property type="entry name" value="PEP-util_enz_mobile_dom"/>
</dbReference>
<reference evidence="22 23" key="1">
    <citation type="submission" date="2019-11" db="EMBL/GenBank/DDBJ databases">
        <title>Whole-genome sequence of a the green, strictly anaerobic photosynthetic bacterium Heliobacillus mobilis DSM 6151.</title>
        <authorList>
            <person name="Kyndt J.A."/>
            <person name="Meyer T.E."/>
        </authorList>
    </citation>
    <scope>NUCLEOTIDE SEQUENCE [LARGE SCALE GENOMIC DNA]</scope>
    <source>
        <strain evidence="22 23">DSM 6151</strain>
    </source>
</reference>
<evidence type="ECO:0000256" key="9">
    <source>
        <dbReference type="ARBA" id="ARBA00022723"/>
    </source>
</evidence>
<evidence type="ECO:0000256" key="1">
    <source>
        <dbReference type="ARBA" id="ARBA00001946"/>
    </source>
</evidence>
<evidence type="ECO:0000256" key="16">
    <source>
        <dbReference type="ARBA" id="ARBA00023317"/>
    </source>
</evidence>
<evidence type="ECO:0000256" key="17">
    <source>
        <dbReference type="NCBIfam" id="TIGR01064"/>
    </source>
</evidence>
<keyword evidence="11 18" id="KW-0418">Kinase</keyword>
<evidence type="ECO:0000256" key="11">
    <source>
        <dbReference type="ARBA" id="ARBA00022777"/>
    </source>
</evidence>
<dbReference type="UniPathway" id="UPA00109">
    <property type="reaction ID" value="UER00188"/>
</dbReference>
<keyword evidence="14" id="KW-0630">Potassium</keyword>
<evidence type="ECO:0000259" key="20">
    <source>
        <dbReference type="Pfam" id="PF00391"/>
    </source>
</evidence>
<keyword evidence="8 18" id="KW-0808">Transferase</keyword>
<dbReference type="PRINTS" id="PR01050">
    <property type="entry name" value="PYRUVTKNASE"/>
</dbReference>
<feature type="domain" description="Pyruvate kinase C-terminal" evidence="21">
    <location>
        <begin position="371"/>
        <end position="484"/>
    </location>
</feature>
<evidence type="ECO:0000259" key="19">
    <source>
        <dbReference type="Pfam" id="PF00224"/>
    </source>
</evidence>
<dbReference type="InterPro" id="IPR036918">
    <property type="entry name" value="Pyrv_Knase_C_sf"/>
</dbReference>
<dbReference type="InterPro" id="IPR015806">
    <property type="entry name" value="Pyrv_Knase_insert_dom_sf"/>
</dbReference>
<evidence type="ECO:0000256" key="15">
    <source>
        <dbReference type="ARBA" id="ARBA00023152"/>
    </source>
</evidence>
<comment type="caution">
    <text evidence="22">The sequence shown here is derived from an EMBL/GenBank/DDBJ whole genome shotgun (WGS) entry which is preliminary data.</text>
</comment>
<dbReference type="AlphaFoldDB" id="A0A6I3SJQ2"/>
<dbReference type="SUPFAM" id="SSF50800">
    <property type="entry name" value="PK beta-barrel domain-like"/>
    <property type="match status" value="1"/>
</dbReference>
<dbReference type="RefSeq" id="WP_155476212.1">
    <property type="nucleotide sequence ID" value="NZ_WNKU01000008.1"/>
</dbReference>
<dbReference type="NCBIfam" id="NF004491">
    <property type="entry name" value="PRK05826.1"/>
    <property type="match status" value="1"/>
</dbReference>
<keyword evidence="13 18" id="KW-0460">Magnesium</keyword>
<evidence type="ECO:0000256" key="6">
    <source>
        <dbReference type="ARBA" id="ARBA00012142"/>
    </source>
</evidence>
<dbReference type="Proteomes" id="UP000430670">
    <property type="component" value="Unassembled WGS sequence"/>
</dbReference>
<comment type="catalytic activity">
    <reaction evidence="18">
        <text>pyruvate + ATP = phosphoenolpyruvate + ADP + H(+)</text>
        <dbReference type="Rhea" id="RHEA:18157"/>
        <dbReference type="ChEBI" id="CHEBI:15361"/>
        <dbReference type="ChEBI" id="CHEBI:15378"/>
        <dbReference type="ChEBI" id="CHEBI:30616"/>
        <dbReference type="ChEBI" id="CHEBI:58702"/>
        <dbReference type="ChEBI" id="CHEBI:456216"/>
        <dbReference type="EC" id="2.7.1.40"/>
    </reaction>
</comment>
<dbReference type="Pfam" id="PF00224">
    <property type="entry name" value="PK"/>
    <property type="match status" value="1"/>
</dbReference>
<dbReference type="EMBL" id="WNKU01000008">
    <property type="protein sequence ID" value="MTV49110.1"/>
    <property type="molecule type" value="Genomic_DNA"/>
</dbReference>
<dbReference type="NCBIfam" id="TIGR01064">
    <property type="entry name" value="pyruv_kin"/>
    <property type="match status" value="1"/>
</dbReference>
<dbReference type="PANTHER" id="PTHR11817">
    <property type="entry name" value="PYRUVATE KINASE"/>
    <property type="match status" value="1"/>
</dbReference>
<comment type="cofactor">
    <cofactor evidence="1">
        <name>Mg(2+)</name>
        <dbReference type="ChEBI" id="CHEBI:18420"/>
    </cofactor>
</comment>
<feature type="domain" description="PEP-utilising enzyme mobile" evidence="20">
    <location>
        <begin position="518"/>
        <end position="588"/>
    </location>
</feature>
<dbReference type="InterPro" id="IPR040442">
    <property type="entry name" value="Pyrv_kinase-like_dom_sf"/>
</dbReference>
<dbReference type="GO" id="GO:0000287">
    <property type="term" value="F:magnesium ion binding"/>
    <property type="evidence" value="ECO:0007669"/>
    <property type="project" value="UniProtKB-UniRule"/>
</dbReference>
<dbReference type="SUPFAM" id="SSF51621">
    <property type="entry name" value="Phosphoenolpyruvate/pyruvate domain"/>
    <property type="match status" value="1"/>
</dbReference>
<evidence type="ECO:0000256" key="13">
    <source>
        <dbReference type="ARBA" id="ARBA00022842"/>
    </source>
</evidence>
<dbReference type="FunFam" id="2.40.33.10:FF:000001">
    <property type="entry name" value="Pyruvate kinase"/>
    <property type="match status" value="1"/>
</dbReference>
<evidence type="ECO:0000256" key="3">
    <source>
        <dbReference type="ARBA" id="ARBA00004997"/>
    </source>
</evidence>
<feature type="domain" description="Pyruvate kinase barrel" evidence="19">
    <location>
        <begin position="17"/>
        <end position="338"/>
    </location>
</feature>
<dbReference type="Gene3D" id="3.20.20.60">
    <property type="entry name" value="Phosphoenolpyruvate-binding domains"/>
    <property type="match status" value="1"/>
</dbReference>
<dbReference type="SUPFAM" id="SSF52009">
    <property type="entry name" value="Phosphohistidine domain"/>
    <property type="match status" value="1"/>
</dbReference>
<evidence type="ECO:0000256" key="4">
    <source>
        <dbReference type="ARBA" id="ARBA00006237"/>
    </source>
</evidence>
<evidence type="ECO:0000256" key="12">
    <source>
        <dbReference type="ARBA" id="ARBA00022840"/>
    </source>
</evidence>
<dbReference type="FunFam" id="3.20.20.60:FF:000001">
    <property type="entry name" value="Pyruvate kinase"/>
    <property type="match status" value="1"/>
</dbReference>
<evidence type="ECO:0000259" key="21">
    <source>
        <dbReference type="Pfam" id="PF02887"/>
    </source>
</evidence>
<dbReference type="InterPro" id="IPR015793">
    <property type="entry name" value="Pyrv_Knase_brl"/>
</dbReference>
<dbReference type="Gene3D" id="2.40.33.10">
    <property type="entry name" value="PK beta-barrel domain-like"/>
    <property type="match status" value="1"/>
</dbReference>
<dbReference type="InterPro" id="IPR036637">
    <property type="entry name" value="Phosphohistidine_dom_sf"/>
</dbReference>
<accession>A0A6I3SJQ2</accession>
<evidence type="ECO:0000313" key="23">
    <source>
        <dbReference type="Proteomes" id="UP000430670"/>
    </source>
</evidence>
<dbReference type="GO" id="GO:0005524">
    <property type="term" value="F:ATP binding"/>
    <property type="evidence" value="ECO:0007669"/>
    <property type="project" value="UniProtKB-KW"/>
</dbReference>
<proteinExistence type="inferred from homology"/>
<comment type="cofactor">
    <cofactor evidence="2">
        <name>K(+)</name>
        <dbReference type="ChEBI" id="CHEBI:29103"/>
    </cofactor>
</comment>
<evidence type="ECO:0000256" key="14">
    <source>
        <dbReference type="ARBA" id="ARBA00022958"/>
    </source>
</evidence>
<dbReference type="GO" id="GO:0006950">
    <property type="term" value="P:response to stress"/>
    <property type="evidence" value="ECO:0007669"/>
    <property type="project" value="UniProtKB-ARBA"/>
</dbReference>
<keyword evidence="10" id="KW-0547">Nucleotide-binding</keyword>
<evidence type="ECO:0000256" key="8">
    <source>
        <dbReference type="ARBA" id="ARBA00022679"/>
    </source>
</evidence>
<dbReference type="Gene3D" id="3.50.30.10">
    <property type="entry name" value="Phosphohistidine domain"/>
    <property type="match status" value="1"/>
</dbReference>
<evidence type="ECO:0000256" key="10">
    <source>
        <dbReference type="ARBA" id="ARBA00022741"/>
    </source>
</evidence>
<dbReference type="EC" id="2.7.1.40" evidence="6 17"/>
<dbReference type="Pfam" id="PF00391">
    <property type="entry name" value="PEP-utilizers"/>
    <property type="match status" value="1"/>
</dbReference>
<dbReference type="Pfam" id="PF02887">
    <property type="entry name" value="PK_C"/>
    <property type="match status" value="1"/>
</dbReference>
<evidence type="ECO:0000256" key="5">
    <source>
        <dbReference type="ARBA" id="ARBA00008663"/>
    </source>
</evidence>
<evidence type="ECO:0000256" key="18">
    <source>
        <dbReference type="RuleBase" id="RU000504"/>
    </source>
</evidence>
<dbReference type="GO" id="GO:0016301">
    <property type="term" value="F:kinase activity"/>
    <property type="evidence" value="ECO:0007669"/>
    <property type="project" value="UniProtKB-KW"/>
</dbReference>
<dbReference type="InterPro" id="IPR015795">
    <property type="entry name" value="Pyrv_Knase_C"/>
</dbReference>
<keyword evidence="12" id="KW-0067">ATP-binding</keyword>
<evidence type="ECO:0000256" key="7">
    <source>
        <dbReference type="ARBA" id="ARBA00018587"/>
    </source>
</evidence>
<protein>
    <recommendedName>
        <fullName evidence="7 17">Pyruvate kinase</fullName>
        <ecNumber evidence="6 17">2.7.1.40</ecNumber>
    </recommendedName>
</protein>
<keyword evidence="23" id="KW-1185">Reference proteome</keyword>
<keyword evidence="9" id="KW-0479">Metal-binding</keyword>
<keyword evidence="16 22" id="KW-0670">Pyruvate</keyword>
<dbReference type="NCBIfam" id="NF004978">
    <property type="entry name" value="PRK06354.1"/>
    <property type="match status" value="1"/>
</dbReference>
<dbReference type="OrthoDB" id="9812123at2"/>
<dbReference type="GO" id="GO:0004743">
    <property type="term" value="F:pyruvate kinase activity"/>
    <property type="evidence" value="ECO:0007669"/>
    <property type="project" value="UniProtKB-UniRule"/>
</dbReference>
<evidence type="ECO:0000256" key="2">
    <source>
        <dbReference type="ARBA" id="ARBA00001958"/>
    </source>
</evidence>
<evidence type="ECO:0000313" key="22">
    <source>
        <dbReference type="EMBL" id="MTV49110.1"/>
    </source>
</evidence>
<comment type="similarity">
    <text evidence="4">In the C-terminal section; belongs to the PEP-utilizing enzyme family.</text>
</comment>
<organism evidence="22 23">
    <name type="scientific">Heliobacterium mobile</name>
    <name type="common">Heliobacillus mobilis</name>
    <dbReference type="NCBI Taxonomy" id="28064"/>
    <lineage>
        <taxon>Bacteria</taxon>
        <taxon>Bacillati</taxon>
        <taxon>Bacillota</taxon>
        <taxon>Clostridia</taxon>
        <taxon>Eubacteriales</taxon>
        <taxon>Heliobacteriaceae</taxon>
        <taxon>Heliobacterium</taxon>
    </lineage>
</organism>
<comment type="similarity">
    <text evidence="5 18">Belongs to the pyruvate kinase family.</text>
</comment>
<dbReference type="Gene3D" id="3.40.1380.20">
    <property type="entry name" value="Pyruvate kinase, C-terminal domain"/>
    <property type="match status" value="1"/>
</dbReference>
<dbReference type="InterPro" id="IPR011037">
    <property type="entry name" value="Pyrv_Knase-like_insert_dom_sf"/>
</dbReference>
<dbReference type="InterPro" id="IPR001697">
    <property type="entry name" value="Pyr_Knase"/>
</dbReference>
<dbReference type="GO" id="GO:0030955">
    <property type="term" value="F:potassium ion binding"/>
    <property type="evidence" value="ECO:0007669"/>
    <property type="project" value="UniProtKB-UniRule"/>
</dbReference>
<dbReference type="InterPro" id="IPR015813">
    <property type="entry name" value="Pyrv/PenolPyrv_kinase-like_dom"/>
</dbReference>
<comment type="pathway">
    <text evidence="3 18">Carbohydrate degradation; glycolysis; pyruvate from D-glyceraldehyde 3-phosphate: step 5/5.</text>
</comment>
<gene>
    <name evidence="22" type="primary">pyk</name>
    <name evidence="22" type="ORF">GJ688_08970</name>
</gene>
<sequence length="598" mass="63764">MNYPLSEGELQPQSKAPRTKIVCTVGPASSEPSILNAMIQAGMRVARLNFSHGTYEEHASRIAVVREAARQTGQPIALLLDTKGPEIRLGQVAGGKVNLDEGSEVTLYPDDGTAGTASRLPVSYHGLVQDIHKGARVLIDDGNIELEVTTVQNSEIRCVVKNGGDVSNRKGVSVPGVALRMPAISEKEVKDLEFGIKQNIDFVAISFVRDASDVLGIRKILEDRGASMQLIAKIENHQGVDNIDEILAVSDGIMVARGDLGVAIPTEDVPLVQKMIIEKCNIVGKPVITATQMLDSMIRNPRPTRAEATDVTNAIFDGTDAIMLSGETAAGKYPVEAVQMMARIARRTEQALRHEEGLDRHRKAGLGSITDSISHATCSIASDLGAKAIITLTKSGSTGRMVSRYRPHCPIIAATPEDTVMRQMAVVWGVEPMKIRMVEGTDEMMGEAIDQALAEKRISSGDLIVLTAGVPVGVSGTTNLLKVHVAGTVIAQGAGIGRQTSIGTVRIIRSYSDLAKVKPGDIIVAQGTDREYIEAIERCGGIITVEGGLTSHSAIVGLNYNLPVIVGVNEALKVLNDDMTVTLDAERGLIYEGAARVL</sequence>
<name>A0A6I3SJQ2_HELMO</name>